<dbReference type="GO" id="GO:0016787">
    <property type="term" value="F:hydrolase activity"/>
    <property type="evidence" value="ECO:0007669"/>
    <property type="project" value="UniProtKB-KW"/>
</dbReference>
<dbReference type="GO" id="GO:0040029">
    <property type="term" value="P:epigenetic regulation of gene expression"/>
    <property type="evidence" value="ECO:0007669"/>
    <property type="project" value="TreeGrafter"/>
</dbReference>
<dbReference type="KEGG" id="elio:KO353_00855"/>
<reference evidence="7" key="1">
    <citation type="submission" date="2021-06" db="EMBL/GenBank/DDBJ databases">
        <title>Elioraea tepida, sp. nov., a moderately thermophilic aerobic anoxygenic phototrophic bacterium isolated from an alkaline siliceous hot spring mat community in Yellowstone National Park, WY, USA.</title>
        <authorList>
            <person name="Saini M.K."/>
            <person name="Yoshida S."/>
            <person name="Sebastian A."/>
            <person name="Hirose S."/>
            <person name="Hara E."/>
            <person name="Tamaki H."/>
            <person name="Soulier N.T."/>
            <person name="Albert I."/>
            <person name="Hanada S."/>
            <person name="Bryant D.A."/>
            <person name="Tank M."/>
        </authorList>
    </citation>
    <scope>NUCLEOTIDE SEQUENCE</scope>
    <source>
        <strain evidence="7">MS-P2</strain>
    </source>
</reference>
<dbReference type="Proteomes" id="UP000694001">
    <property type="component" value="Chromosome"/>
</dbReference>
<dbReference type="PANTHER" id="PTHR10625">
    <property type="entry name" value="HISTONE DEACETYLASE HDAC1-RELATED"/>
    <property type="match status" value="1"/>
</dbReference>
<evidence type="ECO:0000313" key="8">
    <source>
        <dbReference type="Proteomes" id="UP000694001"/>
    </source>
</evidence>
<dbReference type="CDD" id="cd10001">
    <property type="entry name" value="HDAC_classII_APAH"/>
    <property type="match status" value="1"/>
</dbReference>
<keyword evidence="3" id="KW-0479">Metal-binding</keyword>
<keyword evidence="5" id="KW-0862">Zinc</keyword>
<dbReference type="GO" id="GO:0046872">
    <property type="term" value="F:metal ion binding"/>
    <property type="evidence" value="ECO:0007669"/>
    <property type="project" value="UniProtKB-KW"/>
</dbReference>
<evidence type="ECO:0000256" key="5">
    <source>
        <dbReference type="ARBA" id="ARBA00022833"/>
    </source>
</evidence>
<keyword evidence="4" id="KW-0378">Hydrolase</keyword>
<proteinExistence type="inferred from homology"/>
<feature type="domain" description="Histone deacetylase" evidence="6">
    <location>
        <begin position="30"/>
        <end position="338"/>
    </location>
</feature>
<comment type="cofactor">
    <cofactor evidence="1">
        <name>Zn(2+)</name>
        <dbReference type="ChEBI" id="CHEBI:29105"/>
    </cofactor>
</comment>
<name>A0A975U1Z7_9PROT</name>
<evidence type="ECO:0000256" key="2">
    <source>
        <dbReference type="ARBA" id="ARBA00005947"/>
    </source>
</evidence>
<evidence type="ECO:0000259" key="6">
    <source>
        <dbReference type="Pfam" id="PF00850"/>
    </source>
</evidence>
<dbReference type="Pfam" id="PF00850">
    <property type="entry name" value="Hist_deacetyl"/>
    <property type="match status" value="1"/>
</dbReference>
<dbReference type="RefSeq" id="WP_218285914.1">
    <property type="nucleotide sequence ID" value="NZ_CP076448.1"/>
</dbReference>
<keyword evidence="8" id="KW-1185">Reference proteome</keyword>
<dbReference type="EMBL" id="CP076448">
    <property type="protein sequence ID" value="QXM24857.1"/>
    <property type="molecule type" value="Genomic_DNA"/>
</dbReference>
<dbReference type="GO" id="GO:0004407">
    <property type="term" value="F:histone deacetylase activity"/>
    <property type="evidence" value="ECO:0007669"/>
    <property type="project" value="TreeGrafter"/>
</dbReference>
<dbReference type="InterPro" id="IPR023801">
    <property type="entry name" value="His_deacetylse_dom"/>
</dbReference>
<gene>
    <name evidence="7" type="ORF">KO353_00855</name>
</gene>
<evidence type="ECO:0000256" key="4">
    <source>
        <dbReference type="ARBA" id="ARBA00022801"/>
    </source>
</evidence>
<dbReference type="PANTHER" id="PTHR10625:SF17">
    <property type="entry name" value="HISTONE DEACETYLASE 8"/>
    <property type="match status" value="1"/>
</dbReference>
<evidence type="ECO:0000313" key="7">
    <source>
        <dbReference type="EMBL" id="QXM24857.1"/>
    </source>
</evidence>
<dbReference type="AlphaFoldDB" id="A0A975U1Z7"/>
<evidence type="ECO:0000256" key="3">
    <source>
        <dbReference type="ARBA" id="ARBA00022723"/>
    </source>
</evidence>
<sequence length="344" mass="35617">MRVFHHPDQMLHAPRFFLMRGKVVPCFEVPARAAALLAGAEALGLTVVTPPAAPPPLLASVHDEGYLHFLREGWTAWSAQHEAGPEIVPNMHPTPEMLAQGGRMGSGIVSQAGWYMADTACAIGPATWASAVAAAACAAAAAAEVAAGARAAYALCRPPGHHAYAARAGGHCYLNNSALAAETLRASGAARVAVLDIDSHHGNGTQGIFWYRPDVLTVSVHGDPNFYYPWYVGHASERGGPGGEGANLNHPLPRRAGDGPWLEAIDAGCDAIAGFGADALVLALGFDASAHEPLGFLEVSDDAFARAGARIAALGLPTVIVQEGGYAVEALPVLLDRFMAGFGG</sequence>
<protein>
    <submittedName>
        <fullName evidence="7">Histone deacetylase family protein</fullName>
    </submittedName>
</protein>
<evidence type="ECO:0000256" key="1">
    <source>
        <dbReference type="ARBA" id="ARBA00001947"/>
    </source>
</evidence>
<organism evidence="7 8">
    <name type="scientific">Elioraea tepida</name>
    <dbReference type="NCBI Taxonomy" id="2843330"/>
    <lineage>
        <taxon>Bacteria</taxon>
        <taxon>Pseudomonadati</taxon>
        <taxon>Pseudomonadota</taxon>
        <taxon>Alphaproteobacteria</taxon>
        <taxon>Acetobacterales</taxon>
        <taxon>Elioraeaceae</taxon>
        <taxon>Elioraea</taxon>
    </lineage>
</organism>
<accession>A0A975U1Z7</accession>
<comment type="similarity">
    <text evidence="2">Belongs to the histone deacetylase family.</text>
</comment>